<dbReference type="AlphaFoldDB" id="A0AAV4RC92"/>
<keyword evidence="2" id="KW-1185">Reference proteome</keyword>
<feature type="non-terminal residue" evidence="1">
    <location>
        <position position="1"/>
    </location>
</feature>
<protein>
    <submittedName>
        <fullName evidence="1">Uncharacterized protein</fullName>
    </submittedName>
</protein>
<evidence type="ECO:0000313" key="2">
    <source>
        <dbReference type="Proteomes" id="UP001054945"/>
    </source>
</evidence>
<organism evidence="1 2">
    <name type="scientific">Caerostris extrusa</name>
    <name type="common">Bark spider</name>
    <name type="synonym">Caerostris bankana</name>
    <dbReference type="NCBI Taxonomy" id="172846"/>
    <lineage>
        <taxon>Eukaryota</taxon>
        <taxon>Metazoa</taxon>
        <taxon>Ecdysozoa</taxon>
        <taxon>Arthropoda</taxon>
        <taxon>Chelicerata</taxon>
        <taxon>Arachnida</taxon>
        <taxon>Araneae</taxon>
        <taxon>Araneomorphae</taxon>
        <taxon>Entelegynae</taxon>
        <taxon>Araneoidea</taxon>
        <taxon>Araneidae</taxon>
        <taxon>Caerostris</taxon>
    </lineage>
</organism>
<dbReference type="EMBL" id="BPLR01007604">
    <property type="protein sequence ID" value="GIY18306.1"/>
    <property type="molecule type" value="Genomic_DNA"/>
</dbReference>
<proteinExistence type="predicted"/>
<name>A0AAV4RC92_CAEEX</name>
<comment type="caution">
    <text evidence="1">The sequence shown here is derived from an EMBL/GenBank/DDBJ whole genome shotgun (WGS) entry which is preliminary data.</text>
</comment>
<reference evidence="1 2" key="1">
    <citation type="submission" date="2021-06" db="EMBL/GenBank/DDBJ databases">
        <title>Caerostris extrusa draft genome.</title>
        <authorList>
            <person name="Kono N."/>
            <person name="Arakawa K."/>
        </authorList>
    </citation>
    <scope>NUCLEOTIDE SEQUENCE [LARGE SCALE GENOMIC DNA]</scope>
</reference>
<evidence type="ECO:0000313" key="1">
    <source>
        <dbReference type="EMBL" id="GIY18306.1"/>
    </source>
</evidence>
<dbReference type="Proteomes" id="UP001054945">
    <property type="component" value="Unassembled WGS sequence"/>
</dbReference>
<accession>A0AAV4RC92</accession>
<sequence length="51" mass="5917">KILLPSSDPAAVSLNRYRDLSGLLDCRHDKTLCVASRRRKWKEDYHNLSMS</sequence>
<gene>
    <name evidence="1" type="ORF">CEXT_35781</name>
</gene>